<evidence type="ECO:0000256" key="2">
    <source>
        <dbReference type="ARBA" id="ARBA00023125"/>
    </source>
</evidence>
<dbReference type="Pfam" id="PF03221">
    <property type="entry name" value="HTH_Tnp_Tc5"/>
    <property type="match status" value="1"/>
</dbReference>
<name>A0A9P0PY74_ACAOB</name>
<dbReference type="InterPro" id="IPR009057">
    <property type="entry name" value="Homeodomain-like_sf"/>
</dbReference>
<dbReference type="SUPFAM" id="SSF46689">
    <property type="entry name" value="Homeodomain-like"/>
    <property type="match status" value="1"/>
</dbReference>
<dbReference type="InterPro" id="IPR006600">
    <property type="entry name" value="HTH_CenpB_DNA-bd_dom"/>
</dbReference>
<dbReference type="Gene3D" id="1.10.10.60">
    <property type="entry name" value="Homeodomain-like"/>
    <property type="match status" value="1"/>
</dbReference>
<dbReference type="PANTHER" id="PTHR19303">
    <property type="entry name" value="TRANSPOSON"/>
    <property type="match status" value="1"/>
</dbReference>
<dbReference type="PANTHER" id="PTHR19303:SF74">
    <property type="entry name" value="POGO TRANSPOSABLE ELEMENT WITH KRAB DOMAIN"/>
    <property type="match status" value="1"/>
</dbReference>
<dbReference type="Pfam" id="PF03184">
    <property type="entry name" value="DDE_1"/>
    <property type="match status" value="1"/>
</dbReference>
<feature type="domain" description="HTH CENPB-type" evidence="5">
    <location>
        <begin position="107"/>
        <end position="184"/>
    </location>
</feature>
<keyword evidence="2" id="KW-0238">DNA-binding</keyword>
<protein>
    <recommendedName>
        <fullName evidence="5">HTH CENPB-type domain-containing protein</fullName>
    </recommendedName>
</protein>
<feature type="compositionally biased region" description="Polar residues" evidence="4">
    <location>
        <begin position="419"/>
        <end position="428"/>
    </location>
</feature>
<evidence type="ECO:0000256" key="1">
    <source>
        <dbReference type="ARBA" id="ARBA00004123"/>
    </source>
</evidence>
<evidence type="ECO:0000259" key="5">
    <source>
        <dbReference type="PROSITE" id="PS51253"/>
    </source>
</evidence>
<proteinExistence type="predicted"/>
<comment type="caution">
    <text evidence="6">The sequence shown here is derived from an EMBL/GenBank/DDBJ whole genome shotgun (WGS) entry which is preliminary data.</text>
</comment>
<dbReference type="InterPro" id="IPR007889">
    <property type="entry name" value="HTH_Psq"/>
</dbReference>
<keyword evidence="3" id="KW-0539">Nucleus</keyword>
<evidence type="ECO:0000313" key="6">
    <source>
        <dbReference type="EMBL" id="CAH2002999.1"/>
    </source>
</evidence>
<sequence length="487" mass="54939">MPEVAPQGSKPITETCNRLSVSAVCQKLRYSESPPTKFFAADMPKSRKGKKENGRKLWEKGSMEVAVAAVRDGRMGYLKAAKQINVPRSTLFRLCKQHGEPVTVCDTRLGRKPVLSIELENELADYLLDMDNRFFGLTRTDVRRMAYQLAVVNGIEHRFSEHLGQAGRKWLKAFVKRHSNLTLRKPTGTSFARVAGFNKANVNAFSDLLEAEMEKLHYPADRVFNVDETGLTVVQSRCSEVISLKASKGAPPGSLFACHPSGWIQTHLFTEWFHHFLTKVKPSRDEPALLILDGHNTHTRNLEFLRLAKQNGVTIICLPPHTTHKLQPLDKSVMGALKAHYNEEVRVFMRTYKRPITQYDITEIFGRAYLKIQCGSNAVKGFETTGLYPVRRNNFDESDFLKAAQEGSDDESTAAVPEQSETNTATNPTVIEQLCGRPNTPAVETHVTPHYILPLPKLQQKKGHEEGNPVRPKLSRLLPTLKNWRHH</sequence>
<evidence type="ECO:0000313" key="7">
    <source>
        <dbReference type="Proteomes" id="UP001152888"/>
    </source>
</evidence>
<gene>
    <name evidence="6" type="ORF">ACAOBT_LOCUS27107</name>
</gene>
<feature type="region of interest" description="Disordered" evidence="4">
    <location>
        <begin position="404"/>
        <end position="428"/>
    </location>
</feature>
<comment type="subcellular location">
    <subcellularLocation>
        <location evidence="1">Nucleus</location>
    </subcellularLocation>
</comment>
<organism evidence="6 7">
    <name type="scientific">Acanthoscelides obtectus</name>
    <name type="common">Bean weevil</name>
    <name type="synonym">Bruchus obtectus</name>
    <dbReference type="NCBI Taxonomy" id="200917"/>
    <lineage>
        <taxon>Eukaryota</taxon>
        <taxon>Metazoa</taxon>
        <taxon>Ecdysozoa</taxon>
        <taxon>Arthropoda</taxon>
        <taxon>Hexapoda</taxon>
        <taxon>Insecta</taxon>
        <taxon>Pterygota</taxon>
        <taxon>Neoptera</taxon>
        <taxon>Endopterygota</taxon>
        <taxon>Coleoptera</taxon>
        <taxon>Polyphaga</taxon>
        <taxon>Cucujiformia</taxon>
        <taxon>Chrysomeloidea</taxon>
        <taxon>Chrysomelidae</taxon>
        <taxon>Bruchinae</taxon>
        <taxon>Bruchini</taxon>
        <taxon>Acanthoscelides</taxon>
    </lineage>
</organism>
<keyword evidence="7" id="KW-1185">Reference proteome</keyword>
<dbReference type="PROSITE" id="PS51253">
    <property type="entry name" value="HTH_CENPB"/>
    <property type="match status" value="1"/>
</dbReference>
<dbReference type="AlphaFoldDB" id="A0A9P0PY74"/>
<dbReference type="GO" id="GO:0005634">
    <property type="term" value="C:nucleus"/>
    <property type="evidence" value="ECO:0007669"/>
    <property type="project" value="UniProtKB-SubCell"/>
</dbReference>
<dbReference type="Pfam" id="PF05225">
    <property type="entry name" value="HTH_psq"/>
    <property type="match status" value="1"/>
</dbReference>
<dbReference type="OrthoDB" id="10035668at2759"/>
<dbReference type="Proteomes" id="UP001152888">
    <property type="component" value="Unassembled WGS sequence"/>
</dbReference>
<reference evidence="6" key="1">
    <citation type="submission" date="2022-03" db="EMBL/GenBank/DDBJ databases">
        <authorList>
            <person name="Sayadi A."/>
        </authorList>
    </citation>
    <scope>NUCLEOTIDE SEQUENCE</scope>
</reference>
<accession>A0A9P0PY74</accession>
<dbReference type="InterPro" id="IPR050863">
    <property type="entry name" value="CenT-Element_Derived"/>
</dbReference>
<feature type="region of interest" description="Disordered" evidence="4">
    <location>
        <begin position="455"/>
        <end position="487"/>
    </location>
</feature>
<dbReference type="EMBL" id="CAKOFQ010007523">
    <property type="protein sequence ID" value="CAH2002999.1"/>
    <property type="molecule type" value="Genomic_DNA"/>
</dbReference>
<dbReference type="InterPro" id="IPR004875">
    <property type="entry name" value="DDE_SF_endonuclease_dom"/>
</dbReference>
<evidence type="ECO:0000256" key="3">
    <source>
        <dbReference type="ARBA" id="ARBA00023242"/>
    </source>
</evidence>
<evidence type="ECO:0000256" key="4">
    <source>
        <dbReference type="SAM" id="MobiDB-lite"/>
    </source>
</evidence>
<dbReference type="GO" id="GO:0003677">
    <property type="term" value="F:DNA binding"/>
    <property type="evidence" value="ECO:0007669"/>
    <property type="project" value="UniProtKB-KW"/>
</dbReference>